<name>A0AAW2C879_9ROSI</name>
<keyword evidence="2" id="KW-1185">Reference proteome</keyword>
<organism evidence="1 2">
    <name type="scientific">Lithocarpus litseifolius</name>
    <dbReference type="NCBI Taxonomy" id="425828"/>
    <lineage>
        <taxon>Eukaryota</taxon>
        <taxon>Viridiplantae</taxon>
        <taxon>Streptophyta</taxon>
        <taxon>Embryophyta</taxon>
        <taxon>Tracheophyta</taxon>
        <taxon>Spermatophyta</taxon>
        <taxon>Magnoliopsida</taxon>
        <taxon>eudicotyledons</taxon>
        <taxon>Gunneridae</taxon>
        <taxon>Pentapetalae</taxon>
        <taxon>rosids</taxon>
        <taxon>fabids</taxon>
        <taxon>Fagales</taxon>
        <taxon>Fagaceae</taxon>
        <taxon>Lithocarpus</taxon>
    </lineage>
</organism>
<proteinExistence type="predicted"/>
<dbReference type="EMBL" id="JAZDWU010000008">
    <property type="protein sequence ID" value="KAK9993742.1"/>
    <property type="molecule type" value="Genomic_DNA"/>
</dbReference>
<sequence>MGFAGSERVVLNGFAWFCWVGEGGVAGFCWVREGGVEWVLNGFAGSERVVLNGRSEEPFVEVADVEIGADFLNIDGKTSDCVSGVNEGLVHALLSSDFNELAYRNKNRRH</sequence>
<comment type="caution">
    <text evidence="1">The sequence shown here is derived from an EMBL/GenBank/DDBJ whole genome shotgun (WGS) entry which is preliminary data.</text>
</comment>
<protein>
    <submittedName>
        <fullName evidence="1">Uncharacterized protein</fullName>
    </submittedName>
</protein>
<gene>
    <name evidence="1" type="ORF">SO802_023445</name>
</gene>
<accession>A0AAW2C879</accession>
<evidence type="ECO:0000313" key="2">
    <source>
        <dbReference type="Proteomes" id="UP001459277"/>
    </source>
</evidence>
<dbReference type="Proteomes" id="UP001459277">
    <property type="component" value="Unassembled WGS sequence"/>
</dbReference>
<evidence type="ECO:0000313" key="1">
    <source>
        <dbReference type="EMBL" id="KAK9993742.1"/>
    </source>
</evidence>
<reference evidence="1 2" key="1">
    <citation type="submission" date="2024-01" db="EMBL/GenBank/DDBJ databases">
        <title>A telomere-to-telomere, gap-free genome of sweet tea (Lithocarpus litseifolius).</title>
        <authorList>
            <person name="Zhou J."/>
        </authorList>
    </citation>
    <scope>NUCLEOTIDE SEQUENCE [LARGE SCALE GENOMIC DNA]</scope>
    <source>
        <strain evidence="1">Zhou-2022a</strain>
        <tissue evidence="1">Leaf</tissue>
    </source>
</reference>
<dbReference type="AlphaFoldDB" id="A0AAW2C879"/>